<dbReference type="Proteomes" id="UP000221101">
    <property type="component" value="Unassembled WGS sequence"/>
</dbReference>
<reference evidence="6 7" key="1">
    <citation type="journal article" date="2017" name="Nat. Microbiol.">
        <title>Natural product diversity associated with the nematode symbionts Photorhabdus and Xenorhabdus.</title>
        <authorList>
            <person name="Tobias N.J."/>
            <person name="Wolff H."/>
            <person name="Djahanschiri B."/>
            <person name="Grundmann F."/>
            <person name="Kronenwerth M."/>
            <person name="Shi Y.M."/>
            <person name="Simonyi S."/>
            <person name="Grun P."/>
            <person name="Shapiro-Ilan D."/>
            <person name="Pidot S.J."/>
            <person name="Stinear T.P."/>
            <person name="Ebersberger I."/>
            <person name="Bode H.B."/>
        </authorList>
    </citation>
    <scope>NUCLEOTIDE SEQUENCE [LARGE SCALE GENOMIC DNA]</scope>
    <source>
        <strain evidence="6 7">DSM 17907</strain>
    </source>
</reference>
<name>A0A2D0LAP3_9GAMM</name>
<evidence type="ECO:0000313" key="7">
    <source>
        <dbReference type="Proteomes" id="UP000221101"/>
    </source>
</evidence>
<dbReference type="PANTHER" id="PTHR43378">
    <property type="entry name" value="UDP-3-O-ACYLGLUCOSAMINE N-ACYLTRANSFERASE"/>
    <property type="match status" value="1"/>
</dbReference>
<dbReference type="CDD" id="cd03352">
    <property type="entry name" value="LbH_LpxD"/>
    <property type="match status" value="1"/>
</dbReference>
<evidence type="ECO:0000256" key="3">
    <source>
        <dbReference type="ARBA" id="ARBA00022679"/>
    </source>
</evidence>
<sequence>MCYQLKTDVSIEIICKELNLSYRGNNSHITNVSPISNITEGSLSFVKGKVELLTPDVTLVCDESDVNFFNDKKTRFIISKNPRLDFIRILNFLEKKIGFNHFSFQSKICPTVSIGHNSIIEDGCTIHENVKIEHNVVIHSGTIIGANSRIRANSSIGGDGFGFERTQDGIPIRFPHLGGVIIGENVEVGSNTCIARGTLSNTIIEDHVKIDNLVHIAHNCHIGKGTFITACAEISGGVIIGNNAWIGPNSSIIQKKNIGNNSLIGIGAVLTKDVPGSTVFAGNPAKKIRDI</sequence>
<dbReference type="Pfam" id="PF00132">
    <property type="entry name" value="Hexapep"/>
    <property type="match status" value="2"/>
</dbReference>
<keyword evidence="4" id="KW-0443">Lipid metabolism</keyword>
<keyword evidence="1" id="KW-0444">Lipid biosynthesis</keyword>
<dbReference type="InterPro" id="IPR011004">
    <property type="entry name" value="Trimer_LpxA-like_sf"/>
</dbReference>
<comment type="caution">
    <text evidence="6">The sequence shown here is derived from an EMBL/GenBank/DDBJ whole genome shotgun (WGS) entry which is preliminary data.</text>
</comment>
<gene>
    <name evidence="6" type="ORF">Xkoz_02305</name>
</gene>
<dbReference type="GO" id="GO:0016020">
    <property type="term" value="C:membrane"/>
    <property type="evidence" value="ECO:0007669"/>
    <property type="project" value="GOC"/>
</dbReference>
<protein>
    <submittedName>
        <fullName evidence="6">UDP-3-O-glucosamine N-acyltransferase</fullName>
    </submittedName>
</protein>
<evidence type="ECO:0000256" key="1">
    <source>
        <dbReference type="ARBA" id="ARBA00022516"/>
    </source>
</evidence>
<dbReference type="InterPro" id="IPR007691">
    <property type="entry name" value="LpxD"/>
</dbReference>
<dbReference type="GO" id="GO:0009245">
    <property type="term" value="P:lipid A biosynthetic process"/>
    <property type="evidence" value="ECO:0007669"/>
    <property type="project" value="UniProtKB-KW"/>
</dbReference>
<dbReference type="AlphaFoldDB" id="A0A2D0LAP3"/>
<dbReference type="GO" id="GO:0016410">
    <property type="term" value="F:N-acyltransferase activity"/>
    <property type="evidence" value="ECO:0007669"/>
    <property type="project" value="InterPro"/>
</dbReference>
<dbReference type="EMBL" id="NJCX01000015">
    <property type="protein sequence ID" value="PHM72746.1"/>
    <property type="molecule type" value="Genomic_DNA"/>
</dbReference>
<dbReference type="OrthoDB" id="9803036at2"/>
<dbReference type="PANTHER" id="PTHR43378:SF2">
    <property type="entry name" value="UDP-3-O-ACYLGLUCOSAMINE N-ACYLTRANSFERASE 1, MITOCHONDRIAL-RELATED"/>
    <property type="match status" value="1"/>
</dbReference>
<evidence type="ECO:0000256" key="5">
    <source>
        <dbReference type="ARBA" id="ARBA00023315"/>
    </source>
</evidence>
<dbReference type="Pfam" id="PF14602">
    <property type="entry name" value="Hexapep_2"/>
    <property type="match status" value="1"/>
</dbReference>
<organism evidence="6 7">
    <name type="scientific">Xenorhabdus kozodoii</name>
    <dbReference type="NCBI Taxonomy" id="351676"/>
    <lineage>
        <taxon>Bacteria</taxon>
        <taxon>Pseudomonadati</taxon>
        <taxon>Pseudomonadota</taxon>
        <taxon>Gammaproteobacteria</taxon>
        <taxon>Enterobacterales</taxon>
        <taxon>Morganellaceae</taxon>
        <taxon>Xenorhabdus</taxon>
    </lineage>
</organism>
<keyword evidence="5 6" id="KW-0012">Acyltransferase</keyword>
<keyword evidence="7" id="KW-1185">Reference proteome</keyword>
<evidence type="ECO:0000256" key="4">
    <source>
        <dbReference type="ARBA" id="ARBA00023098"/>
    </source>
</evidence>
<keyword evidence="2" id="KW-0441">Lipid A biosynthesis</keyword>
<evidence type="ECO:0000256" key="2">
    <source>
        <dbReference type="ARBA" id="ARBA00022556"/>
    </source>
</evidence>
<evidence type="ECO:0000313" key="6">
    <source>
        <dbReference type="EMBL" id="PHM72746.1"/>
    </source>
</evidence>
<dbReference type="InterPro" id="IPR001451">
    <property type="entry name" value="Hexapep"/>
</dbReference>
<proteinExistence type="predicted"/>
<dbReference type="SUPFAM" id="SSF51161">
    <property type="entry name" value="Trimeric LpxA-like enzymes"/>
    <property type="match status" value="1"/>
</dbReference>
<dbReference type="Gene3D" id="2.160.10.10">
    <property type="entry name" value="Hexapeptide repeat proteins"/>
    <property type="match status" value="1"/>
</dbReference>
<dbReference type="Gene3D" id="3.40.1390.10">
    <property type="entry name" value="MurE/MurF, N-terminal domain"/>
    <property type="match status" value="1"/>
</dbReference>
<dbReference type="RefSeq" id="WP_099142296.1">
    <property type="nucleotide sequence ID" value="NZ_CAWNOR010000048.1"/>
</dbReference>
<keyword evidence="3 6" id="KW-0808">Transferase</keyword>
<accession>A0A2D0LAP3</accession>